<dbReference type="EMBL" id="JAEKNS010000088">
    <property type="protein sequence ID" value="MBJ7594911.1"/>
    <property type="molecule type" value="Genomic_DNA"/>
</dbReference>
<gene>
    <name evidence="1" type="ORF">JF886_08625</name>
</gene>
<evidence type="ECO:0000313" key="1">
    <source>
        <dbReference type="EMBL" id="MBJ7594911.1"/>
    </source>
</evidence>
<organism evidence="1 2">
    <name type="scientific">Candidatus Aeolococcus gillhamiae</name>
    <dbReference type="NCBI Taxonomy" id="3127015"/>
    <lineage>
        <taxon>Bacteria</taxon>
        <taxon>Bacillati</taxon>
        <taxon>Candidatus Dormiibacterota</taxon>
        <taxon>Candidatus Dormibacteria</taxon>
        <taxon>Candidatus Aeolococcales</taxon>
        <taxon>Candidatus Aeolococcaceae</taxon>
        <taxon>Candidatus Aeolococcus</taxon>
    </lineage>
</organism>
<name>A0A934JSK8_9BACT</name>
<protein>
    <submittedName>
        <fullName evidence="1">DinB family protein</fullName>
    </submittedName>
</protein>
<sequence>MTGNQPEDPEDQTLLAFLDAQRDSVLSIVEGLDEEAWHRSVVPSGWTPAGLVEHLGGAERHWFQGVVAGSDAELPWDEGLPPYDPEAAFVCDRPSAEVIGYYRDQCAHSDAVLAVTPLSAPPRGRHSDPQMDEPPSVRWVVLHMIEESARHAGHLDIARELIDGQTGLGPR</sequence>
<evidence type="ECO:0000313" key="2">
    <source>
        <dbReference type="Proteomes" id="UP000606991"/>
    </source>
</evidence>
<dbReference type="AlphaFoldDB" id="A0A934JSK8"/>
<dbReference type="Gene3D" id="1.20.120.450">
    <property type="entry name" value="dinb family like domain"/>
    <property type="match status" value="1"/>
</dbReference>
<dbReference type="Pfam" id="PF04978">
    <property type="entry name" value="MST"/>
    <property type="match status" value="1"/>
</dbReference>
<dbReference type="InterPro" id="IPR007061">
    <property type="entry name" value="MST-like"/>
</dbReference>
<proteinExistence type="predicted"/>
<comment type="caution">
    <text evidence="1">The sequence shown here is derived from an EMBL/GenBank/DDBJ whole genome shotgun (WGS) entry which is preliminary data.</text>
</comment>
<dbReference type="RefSeq" id="WP_337311529.1">
    <property type="nucleotide sequence ID" value="NZ_JAEKNS010000088.1"/>
</dbReference>
<dbReference type="InterPro" id="IPR034660">
    <property type="entry name" value="DinB/YfiT-like"/>
</dbReference>
<dbReference type="Proteomes" id="UP000606991">
    <property type="component" value="Unassembled WGS sequence"/>
</dbReference>
<accession>A0A934JSK8</accession>
<reference evidence="1 2" key="1">
    <citation type="submission" date="2020-10" db="EMBL/GenBank/DDBJ databases">
        <title>Ca. Dormibacterota MAGs.</title>
        <authorList>
            <person name="Montgomery K."/>
        </authorList>
    </citation>
    <scope>NUCLEOTIDE SEQUENCE [LARGE SCALE GENOMIC DNA]</scope>
    <source>
        <strain evidence="1">SC8812_S17_18</strain>
    </source>
</reference>
<dbReference type="SUPFAM" id="SSF109854">
    <property type="entry name" value="DinB/YfiT-like putative metalloenzymes"/>
    <property type="match status" value="1"/>
</dbReference>